<dbReference type="GO" id="GO:0006742">
    <property type="term" value="P:NADP+ catabolic process"/>
    <property type="evidence" value="ECO:0007669"/>
    <property type="project" value="TreeGrafter"/>
</dbReference>
<evidence type="ECO:0000256" key="2">
    <source>
        <dbReference type="ARBA" id="ARBA00001947"/>
    </source>
</evidence>
<dbReference type="Pfam" id="PF09297">
    <property type="entry name" value="Zn_ribbon_NUD"/>
    <property type="match status" value="1"/>
</dbReference>
<sequence>MRPYCKLPELNFLPLLDPPEKTHITPAYCFAFKERRILLICENDGCRLPTMEEFKSLGAGALREQYMGEYGNTSCFVMEVDGVALNQESVRFEELRKLYDVLGEQLAALAGRAIQLLEWDMRTAFCGRCGSGTFRRQQERAKECPGCGTLFFPKISPAVIVLIEKENEALLARSPGFPSGLYGLIAGFVEPGESVEEAVVREVMEEVGVSIRDLEYFGSQPWPYPDSLMIGFTAKYAGGEIRMDAKEIEDARWFRHHEIPAVPSTSSISGQLITYFIERHAHPE</sequence>
<name>A0AAE3HBF7_9EURY</name>
<dbReference type="RefSeq" id="WP_256623485.1">
    <property type="nucleotide sequence ID" value="NZ_JTEO01000006.1"/>
</dbReference>
<dbReference type="InterPro" id="IPR000086">
    <property type="entry name" value="NUDIX_hydrolase_dom"/>
</dbReference>
<comment type="catalytic activity">
    <reaction evidence="9">
        <text>a 5'-end NAD(+)-phospho-ribonucleoside in mRNA + H2O = a 5'-end phospho-adenosine-phospho-ribonucleoside in mRNA + beta-nicotinamide D-ribonucleotide + 2 H(+)</text>
        <dbReference type="Rhea" id="RHEA:60876"/>
        <dbReference type="Rhea" id="RHEA-COMP:15698"/>
        <dbReference type="Rhea" id="RHEA-COMP:15719"/>
        <dbReference type="ChEBI" id="CHEBI:14649"/>
        <dbReference type="ChEBI" id="CHEBI:15377"/>
        <dbReference type="ChEBI" id="CHEBI:15378"/>
        <dbReference type="ChEBI" id="CHEBI:144029"/>
        <dbReference type="ChEBI" id="CHEBI:144051"/>
    </reaction>
    <physiologicalReaction direction="left-to-right" evidence="9">
        <dbReference type="Rhea" id="RHEA:60877"/>
    </physiologicalReaction>
</comment>
<dbReference type="Gene3D" id="3.90.79.10">
    <property type="entry name" value="Nucleoside Triphosphate Pyrophosphohydrolase"/>
    <property type="match status" value="1"/>
</dbReference>
<keyword evidence="8" id="KW-0520">NAD</keyword>
<dbReference type="Proteomes" id="UP001206983">
    <property type="component" value="Unassembled WGS sequence"/>
</dbReference>
<protein>
    <recommendedName>
        <fullName evidence="4">NAD(+) diphosphatase</fullName>
        <ecNumber evidence="4">3.6.1.22</ecNumber>
    </recommendedName>
</protein>
<dbReference type="Pfam" id="PF09296">
    <property type="entry name" value="NUDIX-like"/>
    <property type="match status" value="1"/>
</dbReference>
<dbReference type="GO" id="GO:0019677">
    <property type="term" value="P:NAD+ catabolic process"/>
    <property type="evidence" value="ECO:0007669"/>
    <property type="project" value="TreeGrafter"/>
</dbReference>
<dbReference type="GO" id="GO:0005829">
    <property type="term" value="C:cytosol"/>
    <property type="evidence" value="ECO:0007669"/>
    <property type="project" value="TreeGrafter"/>
</dbReference>
<dbReference type="Pfam" id="PF00293">
    <property type="entry name" value="NUDIX"/>
    <property type="match status" value="1"/>
</dbReference>
<evidence type="ECO:0000313" key="12">
    <source>
        <dbReference type="Proteomes" id="UP001206983"/>
    </source>
</evidence>
<dbReference type="NCBIfam" id="NF001299">
    <property type="entry name" value="PRK00241.1"/>
    <property type="match status" value="1"/>
</dbReference>
<comment type="caution">
    <text evidence="11">The sequence shown here is derived from an EMBL/GenBank/DDBJ whole genome shotgun (WGS) entry which is preliminary data.</text>
</comment>
<dbReference type="GO" id="GO:0035529">
    <property type="term" value="F:NADH pyrophosphatase activity"/>
    <property type="evidence" value="ECO:0007669"/>
    <property type="project" value="TreeGrafter"/>
</dbReference>
<evidence type="ECO:0000256" key="4">
    <source>
        <dbReference type="ARBA" id="ARBA00012381"/>
    </source>
</evidence>
<dbReference type="InterPro" id="IPR020476">
    <property type="entry name" value="Nudix_hydrolase"/>
</dbReference>
<dbReference type="Gene3D" id="3.90.79.20">
    <property type="match status" value="1"/>
</dbReference>
<dbReference type="CDD" id="cd03429">
    <property type="entry name" value="NUDIX_NADH_pyrophosphatase_Nudt13"/>
    <property type="match status" value="1"/>
</dbReference>
<evidence type="ECO:0000256" key="7">
    <source>
        <dbReference type="ARBA" id="ARBA00022842"/>
    </source>
</evidence>
<dbReference type="AlphaFoldDB" id="A0AAE3HBF7"/>
<accession>A0AAE3HBF7</accession>
<evidence type="ECO:0000313" key="11">
    <source>
        <dbReference type="EMBL" id="MCQ6963587.1"/>
    </source>
</evidence>
<dbReference type="PROSITE" id="PS51462">
    <property type="entry name" value="NUDIX"/>
    <property type="match status" value="1"/>
</dbReference>
<dbReference type="PROSITE" id="PS00893">
    <property type="entry name" value="NUDIX_BOX"/>
    <property type="match status" value="1"/>
</dbReference>
<organism evidence="11 12">
    <name type="scientific">Methanolobus chelungpuianus</name>
    <dbReference type="NCBI Taxonomy" id="502115"/>
    <lineage>
        <taxon>Archaea</taxon>
        <taxon>Methanobacteriati</taxon>
        <taxon>Methanobacteriota</taxon>
        <taxon>Stenosarchaea group</taxon>
        <taxon>Methanomicrobia</taxon>
        <taxon>Methanosarcinales</taxon>
        <taxon>Methanosarcinaceae</taxon>
        <taxon>Methanolobus</taxon>
    </lineage>
</organism>
<comment type="similarity">
    <text evidence="3">Belongs to the Nudix hydrolase family. NudC subfamily.</text>
</comment>
<dbReference type="InterPro" id="IPR020084">
    <property type="entry name" value="NUDIX_hydrolase_CS"/>
</dbReference>
<evidence type="ECO:0000256" key="9">
    <source>
        <dbReference type="ARBA" id="ARBA00023679"/>
    </source>
</evidence>
<evidence type="ECO:0000256" key="6">
    <source>
        <dbReference type="ARBA" id="ARBA00022801"/>
    </source>
</evidence>
<evidence type="ECO:0000256" key="8">
    <source>
        <dbReference type="ARBA" id="ARBA00023027"/>
    </source>
</evidence>
<dbReference type="PRINTS" id="PR00502">
    <property type="entry name" value="NUDIXFAMILY"/>
</dbReference>
<evidence type="ECO:0000256" key="3">
    <source>
        <dbReference type="ARBA" id="ARBA00009595"/>
    </source>
</evidence>
<dbReference type="EC" id="3.6.1.22" evidence="4"/>
<dbReference type="InterPro" id="IPR050241">
    <property type="entry name" value="NAD-cap_RNA_hydrolase_NudC"/>
</dbReference>
<comment type="cofactor">
    <cofactor evidence="1">
        <name>Mg(2+)</name>
        <dbReference type="ChEBI" id="CHEBI:18420"/>
    </cofactor>
</comment>
<evidence type="ECO:0000259" key="10">
    <source>
        <dbReference type="PROSITE" id="PS51462"/>
    </source>
</evidence>
<dbReference type="PANTHER" id="PTHR42904">
    <property type="entry name" value="NUDIX HYDROLASE, NUDC SUBFAMILY"/>
    <property type="match status" value="1"/>
</dbReference>
<reference evidence="11 12" key="1">
    <citation type="journal article" date="2011" name="Appl. Environ. Microbiol.">
        <title>Methanogenic archaea isolated from Taiwan's Chelungpu fault.</title>
        <authorList>
            <person name="Wu S.Y."/>
            <person name="Lai M.C."/>
        </authorList>
    </citation>
    <scope>NUCLEOTIDE SEQUENCE [LARGE SCALE GENOMIC DNA]</scope>
    <source>
        <strain evidence="11 12">St545Mb</strain>
    </source>
</reference>
<dbReference type="SUPFAM" id="SSF55811">
    <property type="entry name" value="Nudix"/>
    <property type="match status" value="2"/>
</dbReference>
<comment type="cofactor">
    <cofactor evidence="2">
        <name>Zn(2+)</name>
        <dbReference type="ChEBI" id="CHEBI:29105"/>
    </cofactor>
</comment>
<keyword evidence="12" id="KW-1185">Reference proteome</keyword>
<dbReference type="PANTHER" id="PTHR42904:SF6">
    <property type="entry name" value="NAD-CAPPED RNA HYDROLASE NUDT12"/>
    <property type="match status" value="1"/>
</dbReference>
<dbReference type="InterPro" id="IPR015375">
    <property type="entry name" value="NADH_PPase-like_N"/>
</dbReference>
<evidence type="ECO:0000256" key="5">
    <source>
        <dbReference type="ARBA" id="ARBA00022723"/>
    </source>
</evidence>
<gene>
    <name evidence="11" type="ORF">PV02_10925</name>
</gene>
<dbReference type="InterPro" id="IPR049734">
    <property type="entry name" value="NudC-like_C"/>
</dbReference>
<dbReference type="EMBL" id="JTEO01000006">
    <property type="protein sequence ID" value="MCQ6963587.1"/>
    <property type="molecule type" value="Genomic_DNA"/>
</dbReference>
<dbReference type="InterPro" id="IPR015376">
    <property type="entry name" value="Znr_NADH_PPase"/>
</dbReference>
<feature type="domain" description="Nudix hydrolase" evidence="10">
    <location>
        <begin position="153"/>
        <end position="278"/>
    </location>
</feature>
<proteinExistence type="inferred from homology"/>
<keyword evidence="6 11" id="KW-0378">Hydrolase</keyword>
<evidence type="ECO:0000256" key="1">
    <source>
        <dbReference type="ARBA" id="ARBA00001946"/>
    </source>
</evidence>
<keyword evidence="5" id="KW-0479">Metal-binding</keyword>
<dbReference type="InterPro" id="IPR015797">
    <property type="entry name" value="NUDIX_hydrolase-like_dom_sf"/>
</dbReference>
<dbReference type="GO" id="GO:0046872">
    <property type="term" value="F:metal ion binding"/>
    <property type="evidence" value="ECO:0007669"/>
    <property type="project" value="UniProtKB-KW"/>
</dbReference>
<keyword evidence="7" id="KW-0460">Magnesium</keyword>